<feature type="transmembrane region" description="Helical" evidence="1">
    <location>
        <begin position="84"/>
        <end position="105"/>
    </location>
</feature>
<gene>
    <name evidence="2" type="ORF">ACFSJT_05965</name>
</gene>
<evidence type="ECO:0000256" key="1">
    <source>
        <dbReference type="SAM" id="Phobius"/>
    </source>
</evidence>
<dbReference type="Proteomes" id="UP001597344">
    <property type="component" value="Unassembled WGS sequence"/>
</dbReference>
<proteinExistence type="predicted"/>
<evidence type="ECO:0000313" key="3">
    <source>
        <dbReference type="Proteomes" id="UP001597344"/>
    </source>
</evidence>
<keyword evidence="1" id="KW-0472">Membrane</keyword>
<protein>
    <submittedName>
        <fullName evidence="2">Uncharacterized protein</fullName>
    </submittedName>
</protein>
<keyword evidence="3" id="KW-1185">Reference proteome</keyword>
<sequence length="212" mass="23956">MWISVKEYVIEERKFNLLTKNCSSGKVLLQLKRRDVQASFFLFPKKVTELICIDTGKQIKKSDWTIEIKETAAEMKKSLKVPTWGYWTAGIVVLLLFVAVPIGFYSEIKSNDVYQESFMAKSNQEKKIVLEKLDAGDLVATMSKVYKIQAVDAKSIVLLESRNPAPESFTEGLANEAYPQTSFTNTKLEVPKTVFLNGMISNSDIILNVLDN</sequence>
<dbReference type="RefSeq" id="WP_378319306.1">
    <property type="nucleotide sequence ID" value="NZ_JBHUHY010000003.1"/>
</dbReference>
<evidence type="ECO:0000313" key="2">
    <source>
        <dbReference type="EMBL" id="MFD2186330.1"/>
    </source>
</evidence>
<reference evidence="3" key="1">
    <citation type="journal article" date="2019" name="Int. J. Syst. Evol. Microbiol.">
        <title>The Global Catalogue of Microorganisms (GCM) 10K type strain sequencing project: providing services to taxonomists for standard genome sequencing and annotation.</title>
        <authorList>
            <consortium name="The Broad Institute Genomics Platform"/>
            <consortium name="The Broad Institute Genome Sequencing Center for Infectious Disease"/>
            <person name="Wu L."/>
            <person name="Ma J."/>
        </authorList>
    </citation>
    <scope>NUCLEOTIDE SEQUENCE [LARGE SCALE GENOMIC DNA]</scope>
    <source>
        <strain evidence="3">DT92</strain>
    </source>
</reference>
<comment type="caution">
    <text evidence="2">The sequence shown here is derived from an EMBL/GenBank/DDBJ whole genome shotgun (WGS) entry which is preliminary data.</text>
</comment>
<organism evidence="2 3">
    <name type="scientific">Aquimarina celericrescens</name>
    <dbReference type="NCBI Taxonomy" id="1964542"/>
    <lineage>
        <taxon>Bacteria</taxon>
        <taxon>Pseudomonadati</taxon>
        <taxon>Bacteroidota</taxon>
        <taxon>Flavobacteriia</taxon>
        <taxon>Flavobacteriales</taxon>
        <taxon>Flavobacteriaceae</taxon>
        <taxon>Aquimarina</taxon>
    </lineage>
</organism>
<keyword evidence="1" id="KW-0812">Transmembrane</keyword>
<accession>A0ABW5AVX3</accession>
<dbReference type="EMBL" id="JBHUHY010000003">
    <property type="protein sequence ID" value="MFD2186330.1"/>
    <property type="molecule type" value="Genomic_DNA"/>
</dbReference>
<name>A0ABW5AVX3_9FLAO</name>
<keyword evidence="1" id="KW-1133">Transmembrane helix</keyword>